<organism evidence="2 3">
    <name type="scientific">Sutcliffiella tianshenii</name>
    <dbReference type="NCBI Taxonomy" id="1463404"/>
    <lineage>
        <taxon>Bacteria</taxon>
        <taxon>Bacillati</taxon>
        <taxon>Bacillota</taxon>
        <taxon>Bacilli</taxon>
        <taxon>Bacillales</taxon>
        <taxon>Bacillaceae</taxon>
        <taxon>Sutcliffiella</taxon>
    </lineage>
</organism>
<evidence type="ECO:0000313" key="2">
    <source>
        <dbReference type="EMBL" id="MBM7620771.1"/>
    </source>
</evidence>
<sequence length="184" mass="21480">MNCWKSINIVKQYGLHRITLVSFIIALLSFILLFLSFSLVFHDITVSSNYFGWFCLSSASMFTMHKLCHALPLLATRNQVKFRWRWKSFMPYMNIKTKKPFSKYQSYIVFLSPFIIITTSMLILTCIFPSYYHYFAMLASLNIGLCFPDFLYVKHIQAAPNACQIEELESGYDILIRNETEVAS</sequence>
<comment type="caution">
    <text evidence="2">The sequence shown here is derived from an EMBL/GenBank/DDBJ whole genome shotgun (WGS) entry which is preliminary data.</text>
</comment>
<feature type="transmembrane region" description="Helical" evidence="1">
    <location>
        <begin position="50"/>
        <end position="75"/>
    </location>
</feature>
<dbReference type="Pfam" id="PF11667">
    <property type="entry name" value="DUF3267"/>
    <property type="match status" value="1"/>
</dbReference>
<name>A0ABS2P1D3_9BACI</name>
<reference evidence="2 3" key="1">
    <citation type="submission" date="2021-01" db="EMBL/GenBank/DDBJ databases">
        <title>Genomic Encyclopedia of Type Strains, Phase IV (KMG-IV): sequencing the most valuable type-strain genomes for metagenomic binning, comparative biology and taxonomic classification.</title>
        <authorList>
            <person name="Goeker M."/>
        </authorList>
    </citation>
    <scope>NUCLEOTIDE SEQUENCE [LARGE SCALE GENOMIC DNA]</scope>
    <source>
        <strain evidence="2 3">DSM 25879</strain>
    </source>
</reference>
<keyword evidence="1" id="KW-0472">Membrane</keyword>
<evidence type="ECO:0008006" key="4">
    <source>
        <dbReference type="Google" id="ProtNLM"/>
    </source>
</evidence>
<gene>
    <name evidence="2" type="ORF">JOC95_002626</name>
</gene>
<evidence type="ECO:0000313" key="3">
    <source>
        <dbReference type="Proteomes" id="UP000737402"/>
    </source>
</evidence>
<protein>
    <recommendedName>
        <fullName evidence="4">DUF3267 domain-containing protein</fullName>
    </recommendedName>
</protein>
<evidence type="ECO:0000256" key="1">
    <source>
        <dbReference type="SAM" id="Phobius"/>
    </source>
</evidence>
<keyword evidence="1" id="KW-0812">Transmembrane</keyword>
<feature type="transmembrane region" description="Helical" evidence="1">
    <location>
        <begin position="20"/>
        <end position="44"/>
    </location>
</feature>
<accession>A0ABS2P1D3</accession>
<dbReference type="InterPro" id="IPR021683">
    <property type="entry name" value="DUF3267"/>
</dbReference>
<proteinExistence type="predicted"/>
<dbReference type="EMBL" id="JAFBED010000005">
    <property type="protein sequence ID" value="MBM7620771.1"/>
    <property type="molecule type" value="Genomic_DNA"/>
</dbReference>
<feature type="transmembrane region" description="Helical" evidence="1">
    <location>
        <begin position="106"/>
        <end position="125"/>
    </location>
</feature>
<dbReference type="RefSeq" id="WP_204416802.1">
    <property type="nucleotide sequence ID" value="NZ_JAFBED010000005.1"/>
</dbReference>
<keyword evidence="1" id="KW-1133">Transmembrane helix</keyword>
<dbReference type="Proteomes" id="UP000737402">
    <property type="component" value="Unassembled WGS sequence"/>
</dbReference>
<keyword evidence="3" id="KW-1185">Reference proteome</keyword>